<dbReference type="EMBL" id="KZ110594">
    <property type="protein sequence ID" value="OSX63813.1"/>
    <property type="molecule type" value="Genomic_DNA"/>
</dbReference>
<organism evidence="1 2">
    <name type="scientific">Postia placenta MAD-698-R-SB12</name>
    <dbReference type="NCBI Taxonomy" id="670580"/>
    <lineage>
        <taxon>Eukaryota</taxon>
        <taxon>Fungi</taxon>
        <taxon>Dikarya</taxon>
        <taxon>Basidiomycota</taxon>
        <taxon>Agaricomycotina</taxon>
        <taxon>Agaricomycetes</taxon>
        <taxon>Polyporales</taxon>
        <taxon>Adustoporiaceae</taxon>
        <taxon>Rhodonia</taxon>
    </lineage>
</organism>
<keyword evidence="2" id="KW-1185">Reference proteome</keyword>
<dbReference type="GeneID" id="36325468"/>
<name>A0A1X6N5X9_9APHY</name>
<dbReference type="AlphaFoldDB" id="A0A1X6N5X9"/>
<evidence type="ECO:0000313" key="1">
    <source>
        <dbReference type="EMBL" id="OSX63813.1"/>
    </source>
</evidence>
<dbReference type="RefSeq" id="XP_024340607.1">
    <property type="nucleotide sequence ID" value="XM_024480518.1"/>
</dbReference>
<protein>
    <submittedName>
        <fullName evidence="1">Uncharacterized protein</fullName>
    </submittedName>
</protein>
<dbReference type="Proteomes" id="UP000194127">
    <property type="component" value="Unassembled WGS sequence"/>
</dbReference>
<accession>A0A1X6N5X9</accession>
<gene>
    <name evidence="1" type="ORF">POSPLADRAFT_1054444</name>
</gene>
<evidence type="ECO:0000313" key="2">
    <source>
        <dbReference type="Proteomes" id="UP000194127"/>
    </source>
</evidence>
<reference evidence="1 2" key="1">
    <citation type="submission" date="2017-04" db="EMBL/GenBank/DDBJ databases">
        <title>Genome Sequence of the Model Brown-Rot Fungus Postia placenta SB12.</title>
        <authorList>
            <consortium name="DOE Joint Genome Institute"/>
            <person name="Gaskell J."/>
            <person name="Kersten P."/>
            <person name="Larrondo L.F."/>
            <person name="Canessa P."/>
            <person name="Martinez D."/>
            <person name="Hibbett D."/>
            <person name="Schmoll M."/>
            <person name="Kubicek C.P."/>
            <person name="Martinez A.T."/>
            <person name="Yadav J."/>
            <person name="Master E."/>
            <person name="Magnuson J.K."/>
            <person name="James T."/>
            <person name="Yaver D."/>
            <person name="Berka R."/>
            <person name="Labutti K."/>
            <person name="Lipzen A."/>
            <person name="Aerts A."/>
            <person name="Barry K."/>
            <person name="Henrissat B."/>
            <person name="Blanchette R."/>
            <person name="Grigoriev I."/>
            <person name="Cullen D."/>
        </authorList>
    </citation>
    <scope>NUCLEOTIDE SEQUENCE [LARGE SCALE GENOMIC DNA]</scope>
    <source>
        <strain evidence="1 2">MAD-698-R-SB12</strain>
    </source>
</reference>
<proteinExistence type="predicted"/>
<sequence>MARAFGISRVQSTGHGRPPFWQKTPVRYRQTYVRRTMSCNLFLWELTDGTHLSARNDFGPLFKSGVRQIRIRKLNSDLNSYTTWQRADSLRLCCEALQGKVFTDAATWQEVCGFLMKAIPDQDIRLSDTVLRVVTLGVIEVLYDNAGQSTSKPSPS</sequence>